<comment type="miscellaneous">
    <text evidence="1">Reaction mechanism of ThiL seems to utilize a direct, inline transfer of the gamma-phosphate of ATP to TMP rather than a phosphorylated enzyme intermediate.</text>
</comment>
<comment type="caution">
    <text evidence="1">Lacks conserved residue(s) required for the propagation of feature annotation.</text>
</comment>
<evidence type="ECO:0000313" key="3">
    <source>
        <dbReference type="EMBL" id="MVA75650.1"/>
    </source>
</evidence>
<dbReference type="InterPro" id="IPR006283">
    <property type="entry name" value="ThiL-like"/>
</dbReference>
<feature type="binding site" evidence="1">
    <location>
        <position position="81"/>
    </location>
    <ligand>
        <name>Mg(2+)</name>
        <dbReference type="ChEBI" id="CHEBI:18420"/>
        <label>2</label>
    </ligand>
</feature>
<gene>
    <name evidence="1" type="primary">thiL</name>
    <name evidence="3" type="ORF">GC722_06375</name>
</gene>
<comment type="caution">
    <text evidence="3">The sequence shown here is derived from an EMBL/GenBank/DDBJ whole genome shotgun (WGS) entry which is preliminary data.</text>
</comment>
<proteinExistence type="inferred from homology"/>
<protein>
    <recommendedName>
        <fullName evidence="1">Thiamine-monophosphate kinase</fullName>
        <shortName evidence="1">TMP kinase</shortName>
        <shortName evidence="1">Thiamine-phosphate kinase</shortName>
        <ecNumber evidence="1">2.7.4.16</ecNumber>
    </recommendedName>
</protein>
<organism evidence="3 4">
    <name type="scientific">Auraticoccus cholistanensis</name>
    <dbReference type="NCBI Taxonomy" id="2656650"/>
    <lineage>
        <taxon>Bacteria</taxon>
        <taxon>Bacillati</taxon>
        <taxon>Actinomycetota</taxon>
        <taxon>Actinomycetes</taxon>
        <taxon>Propionibacteriales</taxon>
        <taxon>Propionibacteriaceae</taxon>
        <taxon>Auraticoccus</taxon>
    </lineage>
</organism>
<name>A0A6A9V0M4_9ACTN</name>
<dbReference type="NCBIfam" id="TIGR01379">
    <property type="entry name" value="thiL"/>
    <property type="match status" value="1"/>
</dbReference>
<dbReference type="PIRSF" id="PIRSF005303">
    <property type="entry name" value="Thiam_monoph_kin"/>
    <property type="match status" value="1"/>
</dbReference>
<dbReference type="GO" id="GO:0005524">
    <property type="term" value="F:ATP binding"/>
    <property type="evidence" value="ECO:0007669"/>
    <property type="project" value="UniProtKB-UniRule"/>
</dbReference>
<feature type="binding site" evidence="1">
    <location>
        <position position="129"/>
    </location>
    <ligand>
        <name>Mg(2+)</name>
        <dbReference type="ChEBI" id="CHEBI:18420"/>
        <label>1</label>
    </ligand>
</feature>
<dbReference type="Pfam" id="PF00586">
    <property type="entry name" value="AIRS"/>
    <property type="match status" value="1"/>
</dbReference>
<feature type="binding site" evidence="1">
    <location>
        <position position="217"/>
    </location>
    <ligand>
        <name>ATP</name>
        <dbReference type="ChEBI" id="CHEBI:30616"/>
    </ligand>
</feature>
<evidence type="ECO:0000256" key="1">
    <source>
        <dbReference type="HAMAP-Rule" id="MF_02128"/>
    </source>
</evidence>
<feature type="binding site" evidence="1">
    <location>
        <position position="50"/>
    </location>
    <ligand>
        <name>Mg(2+)</name>
        <dbReference type="ChEBI" id="CHEBI:18420"/>
        <label>4</label>
    </ligand>
</feature>
<dbReference type="InterPro" id="IPR016188">
    <property type="entry name" value="PurM-like_N"/>
</dbReference>
<keyword evidence="1" id="KW-0460">Magnesium</keyword>
<sequence length="317" mass="32167">MTESATLAGLGEFGAVGLLTRGLVAGAGVELGPGDDAAVLQPGGARVVVSTDTMVEGVHFRRDWGNGLETGRKAVAAAAADLEAMGAEPWALVVSLTAPGDLPVTWLRFFHQGVLSECELAGLQLVGGDTTRGRDVTLGMTVLGRLDGEPVTRAGARPGDVVAVRGRLGWAAAGLAVLTRGFRSPRAAVAAQLVPEVPWGAGGEARRAGASAMIDVSDGLLADLGHVARASGVSVDVEAARLEVPEVLRTVAQATGKDALGFVLTGGEDHALAACFPAAGVPDGWSVVGRVVEAGDEPAVTVDGRRWEGAQGHDHFA</sequence>
<dbReference type="CDD" id="cd02194">
    <property type="entry name" value="ThiL"/>
    <property type="match status" value="1"/>
</dbReference>
<dbReference type="Proteomes" id="UP000435304">
    <property type="component" value="Unassembled WGS sequence"/>
</dbReference>
<feature type="binding site" evidence="1">
    <location>
        <position position="81"/>
    </location>
    <ligand>
        <name>Mg(2+)</name>
        <dbReference type="ChEBI" id="CHEBI:18420"/>
        <label>4</label>
    </ligand>
</feature>
<dbReference type="HAMAP" id="MF_02128">
    <property type="entry name" value="TMP_kinase"/>
    <property type="match status" value="1"/>
</dbReference>
<dbReference type="AlphaFoldDB" id="A0A6A9V0M4"/>
<comment type="pathway">
    <text evidence="1">Cofactor biosynthesis; thiamine diphosphate biosynthesis; thiamine diphosphate from thiamine phosphate: step 1/1.</text>
</comment>
<feature type="binding site" evidence="1">
    <location>
        <position position="153"/>
    </location>
    <ligand>
        <name>ATP</name>
        <dbReference type="ChEBI" id="CHEBI:30616"/>
    </ligand>
</feature>
<dbReference type="InterPro" id="IPR036676">
    <property type="entry name" value="PurM-like_C_sf"/>
</dbReference>
<feature type="binding site" evidence="1">
    <location>
        <position position="52"/>
    </location>
    <ligand>
        <name>Mg(2+)</name>
        <dbReference type="ChEBI" id="CHEBI:18420"/>
        <label>2</label>
    </ligand>
</feature>
<dbReference type="UniPathway" id="UPA00060">
    <property type="reaction ID" value="UER00142"/>
</dbReference>
<comment type="similarity">
    <text evidence="1">Belongs to the thiamine-monophosphate kinase family.</text>
</comment>
<dbReference type="EMBL" id="WPCU01000005">
    <property type="protein sequence ID" value="MVA75650.1"/>
    <property type="molecule type" value="Genomic_DNA"/>
</dbReference>
<dbReference type="SUPFAM" id="SSF55326">
    <property type="entry name" value="PurM N-terminal domain-like"/>
    <property type="match status" value="1"/>
</dbReference>
<dbReference type="PANTHER" id="PTHR30270">
    <property type="entry name" value="THIAMINE-MONOPHOSPHATE KINASE"/>
    <property type="match status" value="1"/>
</dbReference>
<comment type="catalytic activity">
    <reaction evidence="1">
        <text>thiamine phosphate + ATP = thiamine diphosphate + ADP</text>
        <dbReference type="Rhea" id="RHEA:15913"/>
        <dbReference type="ChEBI" id="CHEBI:30616"/>
        <dbReference type="ChEBI" id="CHEBI:37575"/>
        <dbReference type="ChEBI" id="CHEBI:58937"/>
        <dbReference type="ChEBI" id="CHEBI:456216"/>
        <dbReference type="EC" id="2.7.4.16"/>
    </reaction>
</comment>
<accession>A0A6A9V0M4</accession>
<dbReference type="GO" id="GO:0009229">
    <property type="term" value="P:thiamine diphosphate biosynthetic process"/>
    <property type="evidence" value="ECO:0007669"/>
    <property type="project" value="UniProtKB-UniRule"/>
</dbReference>
<dbReference type="Gene3D" id="3.30.1330.10">
    <property type="entry name" value="PurM-like, N-terminal domain"/>
    <property type="match status" value="1"/>
</dbReference>
<dbReference type="SUPFAM" id="SSF56042">
    <property type="entry name" value="PurM C-terminal domain-like"/>
    <property type="match status" value="1"/>
</dbReference>
<dbReference type="NCBIfam" id="NF004351">
    <property type="entry name" value="PRK05731.1-4"/>
    <property type="match status" value="1"/>
</dbReference>
<keyword evidence="4" id="KW-1185">Reference proteome</keyword>
<feature type="binding site" evidence="1">
    <location>
        <position position="59"/>
    </location>
    <ligand>
        <name>substrate</name>
    </ligand>
</feature>
<comment type="function">
    <text evidence="1">Catalyzes the ATP-dependent phosphorylation of thiamine-monophosphate (TMP) to form thiamine-pyrophosphate (TPP), the active form of vitamin B1.</text>
</comment>
<feature type="domain" description="PurM-like N-terminal" evidence="2">
    <location>
        <begin position="34"/>
        <end position="145"/>
    </location>
</feature>
<keyword evidence="1 3" id="KW-0808">Transferase</keyword>
<feature type="binding site" evidence="1">
    <location>
        <position position="36"/>
    </location>
    <ligand>
        <name>Mg(2+)</name>
        <dbReference type="ChEBI" id="CHEBI:18420"/>
        <label>3</label>
    </ligand>
</feature>
<dbReference type="InterPro" id="IPR036921">
    <property type="entry name" value="PurM-like_N_sf"/>
</dbReference>
<feature type="binding site" evidence="1">
    <location>
        <position position="81"/>
    </location>
    <ligand>
        <name>Mg(2+)</name>
        <dbReference type="ChEBI" id="CHEBI:18420"/>
        <label>3</label>
    </ligand>
</feature>
<feature type="binding site" evidence="1">
    <location>
        <position position="52"/>
    </location>
    <ligand>
        <name>Mg(2+)</name>
        <dbReference type="ChEBI" id="CHEBI:18420"/>
        <label>1</label>
    </ligand>
</feature>
<feature type="binding site" evidence="1">
    <location>
        <position position="218"/>
    </location>
    <ligand>
        <name>Mg(2+)</name>
        <dbReference type="ChEBI" id="CHEBI:18420"/>
        <label>5</label>
    </ligand>
</feature>
<dbReference type="GO" id="GO:0009030">
    <property type="term" value="F:thiamine-phosphate kinase activity"/>
    <property type="evidence" value="ECO:0007669"/>
    <property type="project" value="UniProtKB-UniRule"/>
</dbReference>
<evidence type="ECO:0000313" key="4">
    <source>
        <dbReference type="Proteomes" id="UP000435304"/>
    </source>
</evidence>
<dbReference type="GO" id="GO:0009228">
    <property type="term" value="P:thiamine biosynthetic process"/>
    <property type="evidence" value="ECO:0007669"/>
    <property type="project" value="UniProtKB-KW"/>
</dbReference>
<dbReference type="GO" id="GO:0000287">
    <property type="term" value="F:magnesium ion binding"/>
    <property type="evidence" value="ECO:0007669"/>
    <property type="project" value="UniProtKB-UniRule"/>
</dbReference>
<keyword evidence="1" id="KW-0479">Metal-binding</keyword>
<feature type="binding site" evidence="1">
    <location>
        <begin position="128"/>
        <end position="129"/>
    </location>
    <ligand>
        <name>ATP</name>
        <dbReference type="ChEBI" id="CHEBI:30616"/>
    </ligand>
</feature>
<feature type="binding site" evidence="1">
    <location>
        <position position="51"/>
    </location>
    <ligand>
        <name>Mg(2+)</name>
        <dbReference type="ChEBI" id="CHEBI:18420"/>
        <label>1</label>
    </ligand>
</feature>
<dbReference type="EC" id="2.7.4.16" evidence="1"/>
<dbReference type="PANTHER" id="PTHR30270:SF0">
    <property type="entry name" value="THIAMINE-MONOPHOSPHATE KINASE"/>
    <property type="match status" value="1"/>
</dbReference>
<feature type="binding site" evidence="1">
    <location>
        <position position="215"/>
    </location>
    <ligand>
        <name>Mg(2+)</name>
        <dbReference type="ChEBI" id="CHEBI:18420"/>
        <label>3</label>
    </ligand>
</feature>
<reference evidence="3 4" key="1">
    <citation type="submission" date="2019-12" db="EMBL/GenBank/DDBJ databases">
        <title>Auraticoccus cholistani sp. nov., an actinomycete isolated from soil of Cholistan desert.</title>
        <authorList>
            <person name="Cheema M.T."/>
        </authorList>
    </citation>
    <scope>NUCLEOTIDE SEQUENCE [LARGE SCALE GENOMIC DNA]</scope>
    <source>
        <strain evidence="3 4">F435</strain>
    </source>
</reference>
<feature type="binding site" evidence="1">
    <location>
        <position position="268"/>
    </location>
    <ligand>
        <name>substrate</name>
    </ligand>
</feature>
<keyword evidence="1" id="KW-0067">ATP-binding</keyword>
<keyword evidence="1" id="KW-0784">Thiamine biosynthesis</keyword>
<dbReference type="RefSeq" id="WP_156609151.1">
    <property type="nucleotide sequence ID" value="NZ_WPCU01000005.1"/>
</dbReference>
<keyword evidence="1" id="KW-0547">Nucleotide-binding</keyword>
<dbReference type="Gene3D" id="3.90.650.10">
    <property type="entry name" value="PurM-like C-terminal domain"/>
    <property type="match status" value="1"/>
</dbReference>
<evidence type="ECO:0000259" key="2">
    <source>
        <dbReference type="Pfam" id="PF00586"/>
    </source>
</evidence>
<keyword evidence="1 3" id="KW-0418">Kinase</keyword>
<feature type="binding site" evidence="1">
    <location>
        <position position="36"/>
    </location>
    <ligand>
        <name>Mg(2+)</name>
        <dbReference type="ChEBI" id="CHEBI:18420"/>
        <label>4</label>
    </ligand>
</feature>